<evidence type="ECO:0000313" key="2">
    <source>
        <dbReference type="EMBL" id="KAF2247249.1"/>
    </source>
</evidence>
<keyword evidence="3" id="KW-1185">Reference proteome</keyword>
<feature type="region of interest" description="Disordered" evidence="1">
    <location>
        <begin position="1"/>
        <end position="107"/>
    </location>
</feature>
<feature type="compositionally biased region" description="Low complexity" evidence="1">
    <location>
        <begin position="234"/>
        <end position="251"/>
    </location>
</feature>
<evidence type="ECO:0000313" key="3">
    <source>
        <dbReference type="Proteomes" id="UP000800094"/>
    </source>
</evidence>
<evidence type="ECO:0000256" key="1">
    <source>
        <dbReference type="SAM" id="MobiDB-lite"/>
    </source>
</evidence>
<gene>
    <name evidence="2" type="ORF">BU26DRAFT_344891</name>
</gene>
<dbReference type="GeneID" id="54575695"/>
<dbReference type="Proteomes" id="UP000800094">
    <property type="component" value="Unassembled WGS sequence"/>
</dbReference>
<protein>
    <submittedName>
        <fullName evidence="2">Uncharacterized protein</fullName>
    </submittedName>
</protein>
<feature type="compositionally biased region" description="Low complexity" evidence="1">
    <location>
        <begin position="50"/>
        <end position="89"/>
    </location>
</feature>
<feature type="region of interest" description="Disordered" evidence="1">
    <location>
        <begin position="232"/>
        <end position="335"/>
    </location>
</feature>
<dbReference type="EMBL" id="ML987197">
    <property type="protein sequence ID" value="KAF2247249.1"/>
    <property type="molecule type" value="Genomic_DNA"/>
</dbReference>
<sequence length="809" mass="89990">MAPNTVPSKRKRDESAPGVPVPPPSSPDMQLASNGQSSEGVVPPAKRARTTMNTPKTTKPTGAAASSQAHAQIAPPAPAPSATSAPTGQGPLLSVSMTEFPDAPDPIQFPHQHAAFAREVRGLKPRLDNDPVSSTSATVPLKIRHVMNDHYYLGYTQKECISRYQAVGGGAGTGAGISKILLDHAMAFYTEKGVVAPWKARGKADRQRLAALGLTEQNFPIVHPAVQLGTPKSQAQAAAQQGVQPGAQSGATALAAQGPTPYTPASGQLAPAQAPKQPRARDSRRAATSTSQRASHGPPALPILDGETNDFFSLMDIDDESDSGSNSDSECESHSEWDLIANREFRRRKVPQHDNLQYHPERPMGNGATTEDHVRAALNVIRNAVEVRLGSSPDKVQGIIRGDALVHYTDAAGDFGIRVGDQRRTITVDAEDGEVVRTFINSISPVPRKTLPTHNLRYNPDDVDKFGIINKDSIIATPIQYTTKRLWKQYFFAKQMKSAHARDMVVDRFCWNYKEWKRTGEEEFNVLTFDILETFNRLDPVEDRPILNFFLDVLKAEGKLTPRDDWLQFSGLIQYFFHYRVWSKERGHLHDKPKQADLCDRYHSHTLGGECYKEIAKDYIPERLADWLYYSVEERLLSQQNASPNSGAKKLLKQIDITPLEDNSSAAVDASNLGNNSHSPRVYKWVLGAAGRQARQKMMDRMQQERLRDLGWYFHAFGNDAWEGYRMLLDQYIEFDQACKYNHGLVDARREIRTILDAIEAGNLNNIDFDRCTWEEVYCLMRKVYREVVDARAERARQAAVGEAAEGLV</sequence>
<reference evidence="2" key="1">
    <citation type="journal article" date="2020" name="Stud. Mycol.">
        <title>101 Dothideomycetes genomes: a test case for predicting lifestyles and emergence of pathogens.</title>
        <authorList>
            <person name="Haridas S."/>
            <person name="Albert R."/>
            <person name="Binder M."/>
            <person name="Bloem J."/>
            <person name="Labutti K."/>
            <person name="Salamov A."/>
            <person name="Andreopoulos B."/>
            <person name="Baker S."/>
            <person name="Barry K."/>
            <person name="Bills G."/>
            <person name="Bluhm B."/>
            <person name="Cannon C."/>
            <person name="Castanera R."/>
            <person name="Culley D."/>
            <person name="Daum C."/>
            <person name="Ezra D."/>
            <person name="Gonzalez J."/>
            <person name="Henrissat B."/>
            <person name="Kuo A."/>
            <person name="Liang C."/>
            <person name="Lipzen A."/>
            <person name="Lutzoni F."/>
            <person name="Magnuson J."/>
            <person name="Mondo S."/>
            <person name="Nolan M."/>
            <person name="Ohm R."/>
            <person name="Pangilinan J."/>
            <person name="Park H.-J."/>
            <person name="Ramirez L."/>
            <person name="Alfaro M."/>
            <person name="Sun H."/>
            <person name="Tritt A."/>
            <person name="Yoshinaga Y."/>
            <person name="Zwiers L.-H."/>
            <person name="Turgeon B."/>
            <person name="Goodwin S."/>
            <person name="Spatafora J."/>
            <person name="Crous P."/>
            <person name="Grigoriev I."/>
        </authorList>
    </citation>
    <scope>NUCLEOTIDE SEQUENCE</scope>
    <source>
        <strain evidence="2">CBS 122368</strain>
    </source>
</reference>
<dbReference type="OrthoDB" id="3679838at2759"/>
<organism evidence="2 3">
    <name type="scientific">Trematosphaeria pertusa</name>
    <dbReference type="NCBI Taxonomy" id="390896"/>
    <lineage>
        <taxon>Eukaryota</taxon>
        <taxon>Fungi</taxon>
        <taxon>Dikarya</taxon>
        <taxon>Ascomycota</taxon>
        <taxon>Pezizomycotina</taxon>
        <taxon>Dothideomycetes</taxon>
        <taxon>Pleosporomycetidae</taxon>
        <taxon>Pleosporales</taxon>
        <taxon>Massarineae</taxon>
        <taxon>Trematosphaeriaceae</taxon>
        <taxon>Trematosphaeria</taxon>
    </lineage>
</organism>
<feature type="compositionally biased region" description="Low complexity" evidence="1">
    <location>
        <begin position="268"/>
        <end position="277"/>
    </location>
</feature>
<dbReference type="RefSeq" id="XP_033682253.1">
    <property type="nucleotide sequence ID" value="XM_033822365.1"/>
</dbReference>
<feature type="compositionally biased region" description="Low complexity" evidence="1">
    <location>
        <begin position="286"/>
        <end position="295"/>
    </location>
</feature>
<name>A0A6A6IAH2_9PLEO</name>
<accession>A0A6A6IAH2</accession>
<proteinExistence type="predicted"/>
<dbReference type="AlphaFoldDB" id="A0A6A6IAH2"/>
<feature type="region of interest" description="Disordered" evidence="1">
    <location>
        <begin position="348"/>
        <end position="368"/>
    </location>
</feature>